<dbReference type="InterPro" id="IPR051587">
    <property type="entry name" value="Adhesion_GPCR"/>
</dbReference>
<evidence type="ECO:0000256" key="3">
    <source>
        <dbReference type="ARBA" id="ARBA00022692"/>
    </source>
</evidence>
<dbReference type="PROSITE" id="PS50227">
    <property type="entry name" value="G_PROTEIN_RECEP_F2_3"/>
    <property type="match status" value="1"/>
</dbReference>
<dbReference type="PANTHER" id="PTHR45813:SF2">
    <property type="entry name" value="ADHESION G-PROTEIN COUPLED RECEPTOR F3"/>
    <property type="match status" value="1"/>
</dbReference>
<dbReference type="Gene3D" id="1.20.1070.10">
    <property type="entry name" value="Rhodopsin 7-helix transmembrane proteins"/>
    <property type="match status" value="1"/>
</dbReference>
<keyword evidence="6" id="KW-0297">G-protein coupled receptor</keyword>
<dbReference type="InterPro" id="IPR057400">
    <property type="entry name" value="ADGRF3/5_N"/>
</dbReference>
<dbReference type="Pfam" id="PF01825">
    <property type="entry name" value="GPS"/>
    <property type="match status" value="1"/>
</dbReference>
<feature type="transmembrane region" description="Helical" evidence="13">
    <location>
        <begin position="788"/>
        <end position="811"/>
    </location>
</feature>
<dbReference type="SUPFAM" id="SSF111418">
    <property type="entry name" value="Hormone receptor domain"/>
    <property type="match status" value="1"/>
</dbReference>
<dbReference type="InterPro" id="IPR036179">
    <property type="entry name" value="Ig-like_dom_sf"/>
</dbReference>
<dbReference type="InterPro" id="IPR007110">
    <property type="entry name" value="Ig-like_dom"/>
</dbReference>
<dbReference type="Pfam" id="PF24528">
    <property type="entry name" value="Ig_ADGRF3"/>
    <property type="match status" value="1"/>
</dbReference>
<protein>
    <submittedName>
        <fullName evidence="19">Adhesion G-protein coupled receptor F3</fullName>
    </submittedName>
</protein>
<evidence type="ECO:0000256" key="1">
    <source>
        <dbReference type="ARBA" id="ARBA00004141"/>
    </source>
</evidence>
<evidence type="ECO:0000256" key="10">
    <source>
        <dbReference type="ARBA" id="ARBA00023180"/>
    </source>
</evidence>
<dbReference type="InterPro" id="IPR000203">
    <property type="entry name" value="GPS"/>
</dbReference>
<evidence type="ECO:0000259" key="14">
    <source>
        <dbReference type="PROSITE" id="PS50221"/>
    </source>
</evidence>
<keyword evidence="18" id="KW-1185">Reference proteome</keyword>
<evidence type="ECO:0000256" key="8">
    <source>
        <dbReference type="ARBA" id="ARBA00023157"/>
    </source>
</evidence>
<dbReference type="Pfam" id="PF00002">
    <property type="entry name" value="7tm_2"/>
    <property type="match status" value="1"/>
</dbReference>
<evidence type="ECO:0000259" key="17">
    <source>
        <dbReference type="PROSITE" id="PS50835"/>
    </source>
</evidence>
<evidence type="ECO:0000256" key="4">
    <source>
        <dbReference type="ARBA" id="ARBA00022729"/>
    </source>
</evidence>
<keyword evidence="7 13" id="KW-0472">Membrane</keyword>
<keyword evidence="5 13" id="KW-1133">Transmembrane helix</keyword>
<evidence type="ECO:0000256" key="13">
    <source>
        <dbReference type="SAM" id="Phobius"/>
    </source>
</evidence>
<evidence type="ECO:0000256" key="9">
    <source>
        <dbReference type="ARBA" id="ARBA00023170"/>
    </source>
</evidence>
<reference evidence="19" key="1">
    <citation type="submission" date="2025-08" db="UniProtKB">
        <authorList>
            <consortium name="RefSeq"/>
        </authorList>
    </citation>
    <scope>IDENTIFICATION</scope>
</reference>
<dbReference type="PROSITE" id="PS50261">
    <property type="entry name" value="G_PROTEIN_RECEP_F2_4"/>
    <property type="match status" value="1"/>
</dbReference>
<feature type="transmembrane region" description="Helical" evidence="13">
    <location>
        <begin position="982"/>
        <end position="1003"/>
    </location>
</feature>
<proteinExistence type="inferred from homology"/>
<dbReference type="InterPro" id="IPR057244">
    <property type="entry name" value="GAIN_B"/>
</dbReference>
<dbReference type="InterPro" id="IPR036445">
    <property type="entry name" value="GPCR_2_extracell_dom_sf"/>
</dbReference>
<dbReference type="PRINTS" id="PR00249">
    <property type="entry name" value="GPCRSECRETIN"/>
</dbReference>
<dbReference type="SUPFAM" id="SSF81321">
    <property type="entry name" value="Family A G protein-coupled receptor-like"/>
    <property type="match status" value="1"/>
</dbReference>
<keyword evidence="9 19" id="KW-0675">Receptor</keyword>
<dbReference type="SMART" id="SM00303">
    <property type="entry name" value="GPS"/>
    <property type="match status" value="1"/>
</dbReference>
<evidence type="ECO:0000256" key="11">
    <source>
        <dbReference type="ARBA" id="ARBA00023224"/>
    </source>
</evidence>
<dbReference type="PROSITE" id="PS50835">
    <property type="entry name" value="IG_LIKE"/>
    <property type="match status" value="1"/>
</dbReference>
<dbReference type="InterPro" id="IPR000832">
    <property type="entry name" value="GPCR_2_secretin-like"/>
</dbReference>
<dbReference type="InterPro" id="IPR017981">
    <property type="entry name" value="GPCR_2-like_7TM"/>
</dbReference>
<keyword evidence="10" id="KW-0325">Glycoprotein</keyword>
<feature type="domain" description="G-protein coupled receptors family 2 profile 1" evidence="15">
    <location>
        <begin position="448"/>
        <end position="485"/>
    </location>
</feature>
<evidence type="ECO:0000256" key="6">
    <source>
        <dbReference type="ARBA" id="ARBA00023040"/>
    </source>
</evidence>
<keyword evidence="4" id="KW-0732">Signal</keyword>
<dbReference type="InterPro" id="IPR056274">
    <property type="entry name" value="Ig_ADGRF3"/>
</dbReference>
<keyword evidence="11" id="KW-0807">Transducer</keyword>
<evidence type="ECO:0000259" key="16">
    <source>
        <dbReference type="PROSITE" id="PS50261"/>
    </source>
</evidence>
<feature type="transmembrane region" description="Helical" evidence="13">
    <location>
        <begin position="894"/>
        <end position="918"/>
    </location>
</feature>
<feature type="compositionally biased region" description="Polar residues" evidence="12">
    <location>
        <begin position="1"/>
        <end position="10"/>
    </location>
</feature>
<feature type="compositionally biased region" description="Basic residues" evidence="12">
    <location>
        <begin position="47"/>
        <end position="67"/>
    </location>
</feature>
<feature type="domain" description="GAIN-B" evidence="14">
    <location>
        <begin position="613"/>
        <end position="777"/>
    </location>
</feature>
<evidence type="ECO:0000313" key="18">
    <source>
        <dbReference type="Proteomes" id="UP001652624"/>
    </source>
</evidence>
<dbReference type="InterPro" id="IPR046338">
    <property type="entry name" value="GAIN_dom_sf"/>
</dbReference>
<dbReference type="PANTHER" id="PTHR45813">
    <property type="entry name" value="IG-LIKE DOMAIN-CONTAINING PROTEIN"/>
    <property type="match status" value="1"/>
</dbReference>
<dbReference type="GeneID" id="103122039"/>
<dbReference type="Gene3D" id="4.10.1240.10">
    <property type="entry name" value="GPCR, family 2, extracellular hormone receptor domain"/>
    <property type="match status" value="1"/>
</dbReference>
<evidence type="ECO:0000256" key="2">
    <source>
        <dbReference type="ARBA" id="ARBA00007343"/>
    </source>
</evidence>
<dbReference type="PROSITE" id="PS00650">
    <property type="entry name" value="G_PROTEIN_RECEP_F2_2"/>
    <property type="match status" value="1"/>
</dbReference>
<feature type="transmembrane region" description="Helical" evidence="13">
    <location>
        <begin position="823"/>
        <end position="842"/>
    </location>
</feature>
<feature type="transmembrane region" description="Helical" evidence="13">
    <location>
        <begin position="854"/>
        <end position="873"/>
    </location>
</feature>
<feature type="region of interest" description="Disordered" evidence="12">
    <location>
        <begin position="1"/>
        <end position="93"/>
    </location>
</feature>
<evidence type="ECO:0000256" key="12">
    <source>
        <dbReference type="SAM" id="MobiDB-lite"/>
    </source>
</evidence>
<dbReference type="SUPFAM" id="SSF48726">
    <property type="entry name" value="Immunoglobulin"/>
    <property type="match status" value="1"/>
</dbReference>
<evidence type="ECO:0000259" key="15">
    <source>
        <dbReference type="PROSITE" id="PS50227"/>
    </source>
</evidence>
<dbReference type="Proteomes" id="UP001652624">
    <property type="component" value="Chromosome 3"/>
</dbReference>
<feature type="domain" description="Ig-like" evidence="17">
    <location>
        <begin position="343"/>
        <end position="436"/>
    </location>
</feature>
<dbReference type="InterPro" id="IPR017983">
    <property type="entry name" value="GPCR_2_secretin-like_CS"/>
</dbReference>
<feature type="transmembrane region" description="Helical" evidence="13">
    <location>
        <begin position="938"/>
        <end position="961"/>
    </location>
</feature>
<keyword evidence="3 13" id="KW-0812">Transmembrane</keyword>
<name>A0ABM3X6E1_ERIEU</name>
<keyword evidence="8" id="KW-1015">Disulfide bond</keyword>
<dbReference type="PROSITE" id="PS50221">
    <property type="entry name" value="GAIN_B"/>
    <property type="match status" value="1"/>
</dbReference>
<organism evidence="18 19">
    <name type="scientific">Erinaceus europaeus</name>
    <name type="common">Western European hedgehog</name>
    <dbReference type="NCBI Taxonomy" id="9365"/>
    <lineage>
        <taxon>Eukaryota</taxon>
        <taxon>Metazoa</taxon>
        <taxon>Chordata</taxon>
        <taxon>Craniata</taxon>
        <taxon>Vertebrata</taxon>
        <taxon>Euteleostomi</taxon>
        <taxon>Mammalia</taxon>
        <taxon>Eutheria</taxon>
        <taxon>Laurasiatheria</taxon>
        <taxon>Eulipotyphla</taxon>
        <taxon>Erinaceidae</taxon>
        <taxon>Erinaceinae</taxon>
        <taxon>Erinaceus</taxon>
    </lineage>
</organism>
<gene>
    <name evidence="19" type="primary">ADGRF3</name>
</gene>
<feature type="transmembrane region" description="Helical" evidence="13">
    <location>
        <begin position="1015"/>
        <end position="1035"/>
    </location>
</feature>
<accession>A0ABM3X6E1</accession>
<dbReference type="Pfam" id="PF25387">
    <property type="entry name" value="ADGRF3_N"/>
    <property type="match status" value="1"/>
</dbReference>
<evidence type="ECO:0000256" key="5">
    <source>
        <dbReference type="ARBA" id="ARBA00022989"/>
    </source>
</evidence>
<dbReference type="RefSeq" id="XP_060044398.1">
    <property type="nucleotide sequence ID" value="XM_060188415.1"/>
</dbReference>
<feature type="domain" description="G-protein coupled receptors family 2 profile 2" evidence="16">
    <location>
        <begin position="782"/>
        <end position="1036"/>
    </location>
</feature>
<evidence type="ECO:0000313" key="19">
    <source>
        <dbReference type="RefSeq" id="XP_060044398.1"/>
    </source>
</evidence>
<dbReference type="Gene3D" id="2.60.220.50">
    <property type="match status" value="1"/>
</dbReference>
<comment type="similarity">
    <text evidence="2">Belongs to the G-protein coupled receptor 2 family. Adhesion G-protein coupled receptor (ADGR) subfamily.</text>
</comment>
<dbReference type="InterPro" id="IPR001879">
    <property type="entry name" value="GPCR_2_extracellular_dom"/>
</dbReference>
<sequence>MATRTASGHSAATLGDEVGEAEPHTGRARLGGPGLPGEVKRAALRPPRTRSRLGHFRRLPARKRSRRLAPPPEGVPLVCSPGPPPLAGKNQSTRTHPGFLGRGEKLSCGHMEHSVLAREPRTDSCLCSLEHFLWEALAPSLHAKPGLASFYARLDLTEEAWLSALSIPLALPPASTSSPRALTGLHLTTECRSSWGGGAQCACLPGFQWNTSVCSRHQPCPEPREPRPCGCLTVGTPEPGYCQPLPPVPATLSFSSQLQSPGSTLTLTLLSSHETTHLDWFLRRVGRPRPVHLHPGTQVSLSSGHGQAVLSITNISHNWAGEYMCYFEARGFSWELSQVVKVPLQATEVTGLPDQLLVSCATPTGFQLSCCVPSTHETYTASWSPGGGGEASALSTLSGSSCLELTVHRCPKANTTYTCVLQSPGLSTLRVPVTVTVIQDGDATCPRDSSGAAWDVTRAGYVAQAPCPGNRTGVLKRPCRQEGVWGPIHSSCTDSGLLSSLQRAGLLQGGQGWPEEEVPQILAQLEQQVVAVSSPSDMLVLLGTVQALAKVVADSRMQLTRSALEALLETTDKVLDMDTSSLWTLAQAQRPTAGSHLLLALETLAGSLSPQDQPLVHSLPNVQLQSQLLGPEFHKDYRVTFDTQPPLQARIPGHSLALLGQNGTNVSVTSLVLQNMDHRLPPNYGAGLGDSNHATPGLVLSISIMAGGQTFHQGEVIMDFGGTGDPAHCVFWDHVLFQGQGGWSEEGCQVQVAGPDTRCTCQHLTAFSVLMSRGAPPEDAALELLSRLGLGASLLALLLCLGVYRLVWRAVVRNTVAYLRHTALLHVVLCLLAADACFLAVTLLPPTPRSPLCLAAAFLCHFLYLATFFWMLAQALMLAHQLLFVFHQLSKRRALSVMVALGYLCPGGLASVTLGLYVPRGRYLREGACWLDLKGGALYTFVLPVLAIVGANALVLATAVLKLLRPSLSEGPQAERRRALLGVVKALLVLTPIFGLTWGLGLATLLEKVSIVPHYLFTVLNTLQGVFILLFGCLMDKKVQEALFKRFCHTHPSSSTVSLTTNETYIPEHSKGRSENASYEERMT</sequence>
<comment type="subcellular location">
    <subcellularLocation>
        <location evidence="1">Membrane</location>
        <topology evidence="1">Multi-pass membrane protein</topology>
    </subcellularLocation>
</comment>
<evidence type="ECO:0000256" key="7">
    <source>
        <dbReference type="ARBA" id="ARBA00023136"/>
    </source>
</evidence>